<reference evidence="2 3" key="1">
    <citation type="submission" date="2020-08" db="EMBL/GenBank/DDBJ databases">
        <authorList>
            <person name="Criscuolo A."/>
        </authorList>
    </citation>
    <scope>NUCLEOTIDE SEQUENCE [LARGE SCALE GENOMIC DNA]</scope>
    <source>
        <strain evidence="2">CIP111764</strain>
    </source>
</reference>
<evidence type="ECO:0000313" key="2">
    <source>
        <dbReference type="EMBL" id="CAD5109582.1"/>
    </source>
</evidence>
<feature type="transmembrane region" description="Helical" evidence="1">
    <location>
        <begin position="12"/>
        <end position="30"/>
    </location>
</feature>
<sequence>MARKTKFRQAGLILLTTAVVLILPNLTRLFT</sequence>
<keyword evidence="1" id="KW-0472">Membrane</keyword>
<accession>A0A7U7ERW6</accession>
<name>A0A7U7ERW6_9GAMM</name>
<proteinExistence type="predicted"/>
<gene>
    <name evidence="2" type="ORF">PSEWESI4_03888</name>
</gene>
<keyword evidence="3" id="KW-1185">Reference proteome</keyword>
<evidence type="ECO:0000313" key="3">
    <source>
        <dbReference type="Proteomes" id="UP000583387"/>
    </source>
</evidence>
<keyword evidence="1" id="KW-0812">Transmembrane</keyword>
<keyword evidence="1" id="KW-1133">Transmembrane helix</keyword>
<dbReference type="Proteomes" id="UP000583387">
    <property type="component" value="Unassembled WGS sequence"/>
</dbReference>
<dbReference type="AlphaFoldDB" id="A0A7U7ERW6"/>
<evidence type="ECO:0000256" key="1">
    <source>
        <dbReference type="SAM" id="Phobius"/>
    </source>
</evidence>
<comment type="caution">
    <text evidence="2">The sequence shown here is derived from an EMBL/GenBank/DDBJ whole genome shotgun (WGS) entry which is preliminary data.</text>
</comment>
<organism evidence="2 3">
    <name type="scientific">Zestomonas carbonaria</name>
    <dbReference type="NCBI Taxonomy" id="2762745"/>
    <lineage>
        <taxon>Bacteria</taxon>
        <taxon>Pseudomonadati</taxon>
        <taxon>Pseudomonadota</taxon>
        <taxon>Gammaproteobacteria</taxon>
        <taxon>Pseudomonadales</taxon>
        <taxon>Pseudomonadaceae</taxon>
        <taxon>Zestomonas</taxon>
    </lineage>
</organism>
<protein>
    <submittedName>
        <fullName evidence="2">Uncharacterized protein</fullName>
    </submittedName>
</protein>
<dbReference type="EMBL" id="CAJFCI010000076">
    <property type="protein sequence ID" value="CAD5109582.1"/>
    <property type="molecule type" value="Genomic_DNA"/>
</dbReference>